<protein>
    <recommendedName>
        <fullName evidence="5">Succinylglutamate desuccinylase/Aspartoacylase catalytic domain-containing protein</fullName>
    </recommendedName>
</protein>
<dbReference type="AlphaFoldDB" id="A0A0G1RSK2"/>
<sequence length="225" mass="25901">MRKIATKYSDFHFFVSGDSPKLLIHSGTHGDESEVTEYVTMALQKYSKELPDFIFVPEVSPSAVKRGTRNNYLNHDMNRKFFSDSNDPEVRANIEVMMGNKFDLFISFHEDPSGPDYYLYDVAYRKATNERVLIHNQLLKRHGVGLLNGVDDPEDESLGYVFSEGYHKLDFQQSSLDDGTISAWVLNRHIADEYLLPEIPGKADLKTKRFIVESFFTEVVLKLFE</sequence>
<feature type="domain" description="Succinylglutamate desuccinylase/Aspartoacylase catalytic" evidence="5">
    <location>
        <begin position="19"/>
        <end position="154"/>
    </location>
</feature>
<comment type="cofactor">
    <cofactor evidence="1">
        <name>Zn(2+)</name>
        <dbReference type="ChEBI" id="CHEBI:29105"/>
    </cofactor>
</comment>
<evidence type="ECO:0000313" key="6">
    <source>
        <dbReference type="EMBL" id="KKU32943.1"/>
    </source>
</evidence>
<keyword evidence="3" id="KW-0378">Hydrolase</keyword>
<dbReference type="Gene3D" id="3.40.630.10">
    <property type="entry name" value="Zn peptidases"/>
    <property type="match status" value="1"/>
</dbReference>
<evidence type="ECO:0000256" key="4">
    <source>
        <dbReference type="ARBA" id="ARBA00022833"/>
    </source>
</evidence>
<evidence type="ECO:0000256" key="2">
    <source>
        <dbReference type="ARBA" id="ARBA00022723"/>
    </source>
</evidence>
<accession>A0A0G1RSK2</accession>
<proteinExistence type="predicted"/>
<dbReference type="Pfam" id="PF24827">
    <property type="entry name" value="AstE_AspA_cat"/>
    <property type="match status" value="1"/>
</dbReference>
<keyword evidence="2" id="KW-0479">Metal-binding</keyword>
<keyword evidence="4" id="KW-0862">Zinc</keyword>
<evidence type="ECO:0000313" key="7">
    <source>
        <dbReference type="Proteomes" id="UP000034794"/>
    </source>
</evidence>
<reference evidence="6 7" key="1">
    <citation type="journal article" date="2015" name="Nature">
        <title>rRNA introns, odd ribosomes, and small enigmatic genomes across a large radiation of phyla.</title>
        <authorList>
            <person name="Brown C.T."/>
            <person name="Hug L.A."/>
            <person name="Thomas B.C."/>
            <person name="Sharon I."/>
            <person name="Castelle C.J."/>
            <person name="Singh A."/>
            <person name="Wilkins M.J."/>
            <person name="Williams K.H."/>
            <person name="Banfield J.F."/>
        </authorList>
    </citation>
    <scope>NUCLEOTIDE SEQUENCE [LARGE SCALE GENOMIC DNA]</scope>
</reference>
<dbReference type="GO" id="GO:0046872">
    <property type="term" value="F:metal ion binding"/>
    <property type="evidence" value="ECO:0007669"/>
    <property type="project" value="UniProtKB-KW"/>
</dbReference>
<evidence type="ECO:0000256" key="3">
    <source>
        <dbReference type="ARBA" id="ARBA00022801"/>
    </source>
</evidence>
<dbReference type="GO" id="GO:0016788">
    <property type="term" value="F:hydrolase activity, acting on ester bonds"/>
    <property type="evidence" value="ECO:0007669"/>
    <property type="project" value="InterPro"/>
</dbReference>
<dbReference type="EMBL" id="LCMI01000007">
    <property type="protein sequence ID" value="KKU32943.1"/>
    <property type="molecule type" value="Genomic_DNA"/>
</dbReference>
<evidence type="ECO:0000259" key="5">
    <source>
        <dbReference type="Pfam" id="PF24827"/>
    </source>
</evidence>
<dbReference type="SUPFAM" id="SSF53187">
    <property type="entry name" value="Zn-dependent exopeptidases"/>
    <property type="match status" value="1"/>
</dbReference>
<organism evidence="6 7">
    <name type="scientific">Candidatus Collierbacteria bacterium GW2011_GWA2_46_26</name>
    <dbReference type="NCBI Taxonomy" id="1618381"/>
    <lineage>
        <taxon>Bacteria</taxon>
        <taxon>Candidatus Collieribacteriota</taxon>
    </lineage>
</organism>
<dbReference type="Proteomes" id="UP000034794">
    <property type="component" value="Unassembled WGS sequence"/>
</dbReference>
<comment type="caution">
    <text evidence="6">The sequence shown here is derived from an EMBL/GenBank/DDBJ whole genome shotgun (WGS) entry which is preliminary data.</text>
</comment>
<evidence type="ECO:0000256" key="1">
    <source>
        <dbReference type="ARBA" id="ARBA00001947"/>
    </source>
</evidence>
<name>A0A0G1RSK2_9BACT</name>
<dbReference type="InterPro" id="IPR055438">
    <property type="entry name" value="AstE_AspA_cat"/>
</dbReference>
<gene>
    <name evidence="6" type="ORF">UX47_C0007G0187</name>
</gene>